<dbReference type="EMBL" id="JAZGQK010000007">
    <property type="protein sequence ID" value="MEE6259080.1"/>
    <property type="molecule type" value="Genomic_DNA"/>
</dbReference>
<evidence type="ECO:0000256" key="1">
    <source>
        <dbReference type="SAM" id="Phobius"/>
    </source>
</evidence>
<reference evidence="2 3" key="1">
    <citation type="submission" date="2024-01" db="EMBL/GenBank/DDBJ databases">
        <title>Genome insights into Plantactinospora sonchi sp. nov.</title>
        <authorList>
            <person name="Wang L."/>
        </authorList>
    </citation>
    <scope>NUCLEOTIDE SEQUENCE [LARGE SCALE GENOMIC DNA]</scope>
    <source>
        <strain evidence="2 3">NEAU-QY2</strain>
    </source>
</reference>
<feature type="transmembrane region" description="Helical" evidence="1">
    <location>
        <begin position="100"/>
        <end position="123"/>
    </location>
</feature>
<dbReference type="RefSeq" id="WP_331214190.1">
    <property type="nucleotide sequence ID" value="NZ_JAZGQK010000007.1"/>
</dbReference>
<evidence type="ECO:0000313" key="3">
    <source>
        <dbReference type="Proteomes" id="UP001332243"/>
    </source>
</evidence>
<feature type="transmembrane region" description="Helical" evidence="1">
    <location>
        <begin position="6"/>
        <end position="21"/>
    </location>
</feature>
<feature type="transmembrane region" description="Helical" evidence="1">
    <location>
        <begin position="68"/>
        <end position="88"/>
    </location>
</feature>
<comment type="caution">
    <text evidence="2">The sequence shown here is derived from an EMBL/GenBank/DDBJ whole genome shotgun (WGS) entry which is preliminary data.</text>
</comment>
<name>A0ABU7RRF0_9ACTN</name>
<accession>A0ABU7RRF0</accession>
<sequence>MALLLDLANIVGGFLLAIGLLRRLPRIGDDLGRFADRVAPFGWVVGIVALVTGGYFLLVHLISGPRLFHFEVVGIAVGVALLWSRLTGRPTPATEHRDAAVGPGLLLAILGLIAIVVGVQGLFTPDG</sequence>
<keyword evidence="1" id="KW-0472">Membrane</keyword>
<gene>
    <name evidence="2" type="ORF">V1633_11335</name>
</gene>
<keyword evidence="1" id="KW-1133">Transmembrane helix</keyword>
<evidence type="ECO:0008006" key="4">
    <source>
        <dbReference type="Google" id="ProtNLM"/>
    </source>
</evidence>
<evidence type="ECO:0000313" key="2">
    <source>
        <dbReference type="EMBL" id="MEE6259080.1"/>
    </source>
</evidence>
<dbReference type="Proteomes" id="UP001332243">
    <property type="component" value="Unassembled WGS sequence"/>
</dbReference>
<feature type="transmembrane region" description="Helical" evidence="1">
    <location>
        <begin position="41"/>
        <end position="62"/>
    </location>
</feature>
<keyword evidence="1" id="KW-0812">Transmembrane</keyword>
<protein>
    <recommendedName>
        <fullName evidence="4">Integral membrane protein</fullName>
    </recommendedName>
</protein>
<organism evidence="2 3">
    <name type="scientific">Plantactinospora sonchi</name>
    <dbReference type="NCBI Taxonomy" id="1544735"/>
    <lineage>
        <taxon>Bacteria</taxon>
        <taxon>Bacillati</taxon>
        <taxon>Actinomycetota</taxon>
        <taxon>Actinomycetes</taxon>
        <taxon>Micromonosporales</taxon>
        <taxon>Micromonosporaceae</taxon>
        <taxon>Plantactinospora</taxon>
    </lineage>
</organism>
<keyword evidence="3" id="KW-1185">Reference proteome</keyword>
<proteinExistence type="predicted"/>